<dbReference type="Proteomes" id="UP001235939">
    <property type="component" value="Chromosome 02"/>
</dbReference>
<evidence type="ECO:0000313" key="1">
    <source>
        <dbReference type="EMBL" id="UYV63326.1"/>
    </source>
</evidence>
<keyword evidence="2" id="KW-1185">Reference proteome</keyword>
<gene>
    <name evidence="1" type="ORF">LAZ67_2003752</name>
</gene>
<dbReference type="Gene3D" id="2.20.100.10">
    <property type="entry name" value="Thrombospondin type-1 (TSP1) repeat"/>
    <property type="match status" value="1"/>
</dbReference>
<organism evidence="1 2">
    <name type="scientific">Cordylochernes scorpioides</name>
    <dbReference type="NCBI Taxonomy" id="51811"/>
    <lineage>
        <taxon>Eukaryota</taxon>
        <taxon>Metazoa</taxon>
        <taxon>Ecdysozoa</taxon>
        <taxon>Arthropoda</taxon>
        <taxon>Chelicerata</taxon>
        <taxon>Arachnida</taxon>
        <taxon>Pseudoscorpiones</taxon>
        <taxon>Cheliferoidea</taxon>
        <taxon>Chernetidae</taxon>
        <taxon>Cordylochernes</taxon>
    </lineage>
</organism>
<dbReference type="PROSITE" id="PS50092">
    <property type="entry name" value="TSP1"/>
    <property type="match status" value="1"/>
</dbReference>
<accession>A0ABY6K374</accession>
<proteinExistence type="predicted"/>
<dbReference type="EMBL" id="CP092864">
    <property type="protein sequence ID" value="UYV63326.1"/>
    <property type="molecule type" value="Genomic_DNA"/>
</dbReference>
<sequence length="362" mass="40640">MVSCAPRLPGGELVAVEPLCLGPSGQVPDTHCGSLAKPPTQQPCEIKWPGDCVESPWSDWGPCEDGVQKRSRHILRRAERREKPCGAVEERRTWCEVQQYEWQVGAWGSCILPSPLAHCGPGHRRRPLSCTEKSTGLAINQTLCDPLEGAQCGAGIRRREVSCYRDPERTAAPLSNCTSNITDLPSYRDLDPAWIAILLNVQTIEECHIPCPMEPQLPPWSEWSPCYRTDCTNQICTQIVTEIIKNFPHQNIPSDLTIQLGAEGLDTFGGLRPEKYRTRIGPHPGSQWESKPCLEWPCRSYSWIPESQCLLLDGPFKSRKEACKARRASTTMCRNTCKTRSAEQNFKCFKHKSNVCKSAVRR</sequence>
<reference evidence="1 2" key="1">
    <citation type="submission" date="2022-01" db="EMBL/GenBank/DDBJ databases">
        <title>A chromosomal length assembly of Cordylochernes scorpioides.</title>
        <authorList>
            <person name="Zeh D."/>
            <person name="Zeh J."/>
        </authorList>
    </citation>
    <scope>NUCLEOTIDE SEQUENCE [LARGE SCALE GENOMIC DNA]</scope>
    <source>
        <strain evidence="1">IN4F17</strain>
        <tissue evidence="1">Whole Body</tissue>
    </source>
</reference>
<name>A0ABY6K374_9ARAC</name>
<dbReference type="PANTHER" id="PTHR11311">
    <property type="entry name" value="SPONDIN"/>
    <property type="match status" value="1"/>
</dbReference>
<dbReference type="InterPro" id="IPR036383">
    <property type="entry name" value="TSP1_rpt_sf"/>
</dbReference>
<dbReference type="SUPFAM" id="SSF82895">
    <property type="entry name" value="TSP-1 type 1 repeat"/>
    <property type="match status" value="1"/>
</dbReference>
<dbReference type="InterPro" id="IPR000884">
    <property type="entry name" value="TSP1_rpt"/>
</dbReference>
<dbReference type="PANTHER" id="PTHR11311:SF30">
    <property type="entry name" value="SPONDIN-LIKE TSP1 DOMAIN-CONTAINING PROTEIN"/>
    <property type="match status" value="1"/>
</dbReference>
<evidence type="ECO:0000313" key="2">
    <source>
        <dbReference type="Proteomes" id="UP001235939"/>
    </source>
</evidence>
<dbReference type="InterPro" id="IPR051418">
    <property type="entry name" value="Spondin/Thrombospondin_T1"/>
</dbReference>
<protein>
    <submittedName>
        <fullName evidence="1">THSD7A</fullName>
    </submittedName>
</protein>